<accession>A0A1L9R5K1</accession>
<dbReference type="RefSeq" id="XP_040683840.1">
    <property type="nucleotide sequence ID" value="XM_040831562.1"/>
</dbReference>
<dbReference type="GeneID" id="63747410"/>
<dbReference type="Proteomes" id="UP000184383">
    <property type="component" value="Unassembled WGS sequence"/>
</dbReference>
<name>A0A1L9R5K1_ASPWE</name>
<organism evidence="1 2">
    <name type="scientific">Aspergillus wentii DTO 134E9</name>
    <dbReference type="NCBI Taxonomy" id="1073089"/>
    <lineage>
        <taxon>Eukaryota</taxon>
        <taxon>Fungi</taxon>
        <taxon>Dikarya</taxon>
        <taxon>Ascomycota</taxon>
        <taxon>Pezizomycotina</taxon>
        <taxon>Eurotiomycetes</taxon>
        <taxon>Eurotiomycetidae</taxon>
        <taxon>Eurotiales</taxon>
        <taxon>Aspergillaceae</taxon>
        <taxon>Aspergillus</taxon>
        <taxon>Aspergillus subgen. Cremei</taxon>
    </lineage>
</organism>
<keyword evidence="2" id="KW-1185">Reference proteome</keyword>
<proteinExistence type="predicted"/>
<protein>
    <submittedName>
        <fullName evidence="1">Uncharacterized protein</fullName>
    </submittedName>
</protein>
<dbReference type="EMBL" id="KV878217">
    <property type="protein sequence ID" value="OJJ30163.1"/>
    <property type="molecule type" value="Genomic_DNA"/>
</dbReference>
<sequence>MTKAPTFNNNAGNFNQVTGGYVQAVLLPDAGKSQVPGTTHTPLVGPASLLRMARKDGSYDVYAPTKTADFEEKESVTVTGPKDSIITFAGDKSTQTAQFTYQE</sequence>
<dbReference type="AlphaFoldDB" id="A0A1L9R5K1"/>
<dbReference type="VEuPathDB" id="FungiDB:ASPWEDRAFT_176832"/>
<reference evidence="2" key="1">
    <citation type="journal article" date="2017" name="Genome Biol.">
        <title>Comparative genomics reveals high biological diversity and specific adaptations in the industrially and medically important fungal genus Aspergillus.</title>
        <authorList>
            <person name="de Vries R.P."/>
            <person name="Riley R."/>
            <person name="Wiebenga A."/>
            <person name="Aguilar-Osorio G."/>
            <person name="Amillis S."/>
            <person name="Uchima C.A."/>
            <person name="Anderluh G."/>
            <person name="Asadollahi M."/>
            <person name="Askin M."/>
            <person name="Barry K."/>
            <person name="Battaglia E."/>
            <person name="Bayram O."/>
            <person name="Benocci T."/>
            <person name="Braus-Stromeyer S.A."/>
            <person name="Caldana C."/>
            <person name="Canovas D."/>
            <person name="Cerqueira G.C."/>
            <person name="Chen F."/>
            <person name="Chen W."/>
            <person name="Choi C."/>
            <person name="Clum A."/>
            <person name="Dos Santos R.A."/>
            <person name="Damasio A.R."/>
            <person name="Diallinas G."/>
            <person name="Emri T."/>
            <person name="Fekete E."/>
            <person name="Flipphi M."/>
            <person name="Freyberg S."/>
            <person name="Gallo A."/>
            <person name="Gournas C."/>
            <person name="Habgood R."/>
            <person name="Hainaut M."/>
            <person name="Harispe M.L."/>
            <person name="Henrissat B."/>
            <person name="Hilden K.S."/>
            <person name="Hope R."/>
            <person name="Hossain A."/>
            <person name="Karabika E."/>
            <person name="Karaffa L."/>
            <person name="Karanyi Z."/>
            <person name="Krasevec N."/>
            <person name="Kuo A."/>
            <person name="Kusch H."/>
            <person name="LaButti K."/>
            <person name="Lagendijk E.L."/>
            <person name="Lapidus A."/>
            <person name="Levasseur A."/>
            <person name="Lindquist E."/>
            <person name="Lipzen A."/>
            <person name="Logrieco A.F."/>
            <person name="MacCabe A."/>
            <person name="Maekelae M.R."/>
            <person name="Malavazi I."/>
            <person name="Melin P."/>
            <person name="Meyer V."/>
            <person name="Mielnichuk N."/>
            <person name="Miskei M."/>
            <person name="Molnar A.P."/>
            <person name="Mule G."/>
            <person name="Ngan C.Y."/>
            <person name="Orejas M."/>
            <person name="Orosz E."/>
            <person name="Ouedraogo J.P."/>
            <person name="Overkamp K.M."/>
            <person name="Park H.-S."/>
            <person name="Perrone G."/>
            <person name="Piumi F."/>
            <person name="Punt P.J."/>
            <person name="Ram A.F."/>
            <person name="Ramon A."/>
            <person name="Rauscher S."/>
            <person name="Record E."/>
            <person name="Riano-Pachon D.M."/>
            <person name="Robert V."/>
            <person name="Roehrig J."/>
            <person name="Ruller R."/>
            <person name="Salamov A."/>
            <person name="Salih N.S."/>
            <person name="Samson R.A."/>
            <person name="Sandor E."/>
            <person name="Sanguinetti M."/>
            <person name="Schuetze T."/>
            <person name="Sepcic K."/>
            <person name="Shelest E."/>
            <person name="Sherlock G."/>
            <person name="Sophianopoulou V."/>
            <person name="Squina F.M."/>
            <person name="Sun H."/>
            <person name="Susca A."/>
            <person name="Todd R.B."/>
            <person name="Tsang A."/>
            <person name="Unkles S.E."/>
            <person name="van de Wiele N."/>
            <person name="van Rossen-Uffink D."/>
            <person name="Oliveira J.V."/>
            <person name="Vesth T.C."/>
            <person name="Visser J."/>
            <person name="Yu J.-H."/>
            <person name="Zhou M."/>
            <person name="Andersen M.R."/>
            <person name="Archer D.B."/>
            <person name="Baker S.E."/>
            <person name="Benoit I."/>
            <person name="Brakhage A.A."/>
            <person name="Braus G.H."/>
            <person name="Fischer R."/>
            <person name="Frisvad J.C."/>
            <person name="Goldman G.H."/>
            <person name="Houbraken J."/>
            <person name="Oakley B."/>
            <person name="Pocsi I."/>
            <person name="Scazzocchio C."/>
            <person name="Seiboth B."/>
            <person name="vanKuyk P.A."/>
            <person name="Wortman J."/>
            <person name="Dyer P.S."/>
            <person name="Grigoriev I.V."/>
        </authorList>
    </citation>
    <scope>NUCLEOTIDE SEQUENCE [LARGE SCALE GENOMIC DNA]</scope>
    <source>
        <strain evidence="2">DTO 134E9</strain>
    </source>
</reference>
<evidence type="ECO:0000313" key="1">
    <source>
        <dbReference type="EMBL" id="OJJ30163.1"/>
    </source>
</evidence>
<evidence type="ECO:0000313" key="2">
    <source>
        <dbReference type="Proteomes" id="UP000184383"/>
    </source>
</evidence>
<gene>
    <name evidence="1" type="ORF">ASPWEDRAFT_176832</name>
</gene>